<dbReference type="GeneID" id="60321004"/>
<accession>A0A5P8D6J6</accession>
<feature type="domain" description="DUF7172" evidence="1">
    <location>
        <begin position="10"/>
        <end position="207"/>
    </location>
</feature>
<evidence type="ECO:0000313" key="2">
    <source>
        <dbReference type="EMBL" id="QFP94654.1"/>
    </source>
</evidence>
<protein>
    <recommendedName>
        <fullName evidence="1">DUF7172 domain-containing protein</fullName>
    </recommendedName>
</protein>
<proteinExistence type="predicted"/>
<organism evidence="2 3">
    <name type="scientific">Mycobacterium phage LilMcDreamy</name>
    <dbReference type="NCBI Taxonomy" id="2652422"/>
    <lineage>
        <taxon>Viruses</taxon>
        <taxon>Duplodnaviria</taxon>
        <taxon>Heunggongvirae</taxon>
        <taxon>Uroviricota</taxon>
        <taxon>Caudoviricetes</taxon>
        <taxon>Bclasvirinae</taxon>
        <taxon>Lilmcdreamyvirus</taxon>
        <taxon>Lilmcdreamyvirus lilmcdreamy</taxon>
    </lineage>
</organism>
<gene>
    <name evidence="2" type="primary">34</name>
    <name evidence="2" type="ORF">SEA_LILMCDREAMY_34</name>
</gene>
<name>A0A5P8D6J6_9CAUD</name>
<dbReference type="RefSeq" id="YP_009949598.1">
    <property type="nucleotide sequence ID" value="NC_051582.1"/>
</dbReference>
<dbReference type="EMBL" id="MN284893">
    <property type="protein sequence ID" value="QFP94654.1"/>
    <property type="molecule type" value="Genomic_DNA"/>
</dbReference>
<dbReference type="KEGG" id="vg:60321004"/>
<dbReference type="Pfam" id="PF23787">
    <property type="entry name" value="DUF7172"/>
    <property type="match status" value="1"/>
</dbReference>
<reference evidence="2 3" key="1">
    <citation type="submission" date="2019-08" db="EMBL/GenBank/DDBJ databases">
        <authorList>
            <person name="Lippold A."/>
            <person name="Marlatt M."/>
            <person name="Cooper K."/>
            <person name="Frohnapfel E."/>
            <person name="Glenski M."/>
            <person name="Johnson H."/>
            <person name="Johnson K."/>
            <person name="Tjaden E."/>
            <person name="Troeh S."/>
            <person name="Hayes S."/>
            <person name="Ettinger A.-S.H."/>
            <person name="Ettinger W.F."/>
            <person name="Haydock J."/>
            <person name="Anders K.R."/>
            <person name="Garlena R.A."/>
            <person name="Russell D.A."/>
            <person name="Pope W.H."/>
            <person name="Jacobs-Sera D."/>
            <person name="Hatfull G.F."/>
        </authorList>
    </citation>
    <scope>NUCLEOTIDE SEQUENCE [LARGE SCALE GENOMIC DNA]</scope>
</reference>
<dbReference type="Proteomes" id="UP000325405">
    <property type="component" value="Segment"/>
</dbReference>
<keyword evidence="3" id="KW-1185">Reference proteome</keyword>
<evidence type="ECO:0000313" key="3">
    <source>
        <dbReference type="Proteomes" id="UP000325405"/>
    </source>
</evidence>
<sequence length="208" mass="22443">MTSPESLVNSDHFYIDPDGAICPQPWMQWRQVRGIEASSKTASYAVTGGINKNDLLHSLRLPWTNMSPVAQWVYGLITRGGARVTLQARSRGYIEVSSGYAKSIVDAGPLTVASRFGVGGDLGRSGTLAIGTQFGVIEERMQSVTFPLAPERAGWLRLAPGETITAQVEVRFKTEQYETNTIDGGSNGSESSYVSGATRLDLFAVPVI</sequence>
<evidence type="ECO:0000259" key="1">
    <source>
        <dbReference type="Pfam" id="PF23787"/>
    </source>
</evidence>
<dbReference type="InterPro" id="IPR055596">
    <property type="entry name" value="DUF7172"/>
</dbReference>